<dbReference type="GO" id="GO:0016787">
    <property type="term" value="F:hydrolase activity"/>
    <property type="evidence" value="ECO:0007669"/>
    <property type="project" value="InterPro"/>
</dbReference>
<dbReference type="PANTHER" id="PTHR10188">
    <property type="entry name" value="L-ASPARAGINASE"/>
    <property type="match status" value="1"/>
</dbReference>
<dbReference type="InterPro" id="IPR000246">
    <property type="entry name" value="Peptidase_T2"/>
</dbReference>
<accession>A0A2S4L4K0</accession>
<dbReference type="STRING" id="94208.A0A2S4L4K0"/>
<dbReference type="SUPFAM" id="SSF56235">
    <property type="entry name" value="N-terminal nucleophile aminohydrolases (Ntn hydrolases)"/>
    <property type="match status" value="1"/>
</dbReference>
<dbReference type="AlphaFoldDB" id="A0A2S4L4K0"/>
<dbReference type="EMBL" id="PKSG01000257">
    <property type="protein sequence ID" value="POR37331.1"/>
    <property type="molecule type" value="Genomic_DNA"/>
</dbReference>
<reference evidence="1 2" key="1">
    <citation type="submission" date="2018-01" db="EMBL/GenBank/DDBJ databases">
        <title>Harnessing the power of phylogenomics to disentangle the directionality and signatures of interkingdom host jumping in the parasitic fungal genus Tolypocladium.</title>
        <authorList>
            <person name="Quandt C.A."/>
            <person name="Patterson W."/>
            <person name="Spatafora J.W."/>
        </authorList>
    </citation>
    <scope>NUCLEOTIDE SEQUENCE [LARGE SCALE GENOMIC DNA]</scope>
    <source>
        <strain evidence="1 2">NRBC 100945</strain>
    </source>
</reference>
<organism evidence="1 2">
    <name type="scientific">Tolypocladium paradoxum</name>
    <dbReference type="NCBI Taxonomy" id="94208"/>
    <lineage>
        <taxon>Eukaryota</taxon>
        <taxon>Fungi</taxon>
        <taxon>Dikarya</taxon>
        <taxon>Ascomycota</taxon>
        <taxon>Pezizomycotina</taxon>
        <taxon>Sordariomycetes</taxon>
        <taxon>Hypocreomycetidae</taxon>
        <taxon>Hypocreales</taxon>
        <taxon>Ophiocordycipitaceae</taxon>
        <taxon>Tolypocladium</taxon>
    </lineage>
</organism>
<gene>
    <name evidence="1" type="ORF">TPAR_02469</name>
</gene>
<proteinExistence type="predicted"/>
<comment type="caution">
    <text evidence="1">The sequence shown here is derived from an EMBL/GenBank/DDBJ whole genome shotgun (WGS) entry which is preliminary data.</text>
</comment>
<dbReference type="Pfam" id="PF01112">
    <property type="entry name" value="Asparaginase_2"/>
    <property type="match status" value="1"/>
</dbReference>
<evidence type="ECO:0000313" key="1">
    <source>
        <dbReference type="EMBL" id="POR37331.1"/>
    </source>
</evidence>
<sequence length="68" mass="7077">MTAEKRAHDGPSALAAATHAVVQLEDCPLFNSARGAVFTRDGLNQLEASVMVSRGRAKRGVGVGGLRT</sequence>
<evidence type="ECO:0000313" key="2">
    <source>
        <dbReference type="Proteomes" id="UP000237481"/>
    </source>
</evidence>
<feature type="non-terminal residue" evidence="1">
    <location>
        <position position="68"/>
    </location>
</feature>
<name>A0A2S4L4K0_9HYPO</name>
<dbReference type="GO" id="GO:0005737">
    <property type="term" value="C:cytoplasm"/>
    <property type="evidence" value="ECO:0007669"/>
    <property type="project" value="TreeGrafter"/>
</dbReference>
<protein>
    <submittedName>
        <fullName evidence="1">Isoaspartyl peptidase/L-asparaginase-like protein</fullName>
    </submittedName>
</protein>
<dbReference type="InterPro" id="IPR029055">
    <property type="entry name" value="Ntn_hydrolases_N"/>
</dbReference>
<keyword evidence="2" id="KW-1185">Reference proteome</keyword>
<dbReference type="Proteomes" id="UP000237481">
    <property type="component" value="Unassembled WGS sequence"/>
</dbReference>
<dbReference type="OrthoDB" id="2262349at2759"/>
<dbReference type="PANTHER" id="PTHR10188:SF43">
    <property type="entry name" value="ASPARAGINASE (EUROFUNG)"/>
    <property type="match status" value="1"/>
</dbReference>